<dbReference type="SUPFAM" id="SSF53244">
    <property type="entry name" value="MurD-like peptide ligases, peptide-binding domain"/>
    <property type="match status" value="1"/>
</dbReference>
<feature type="domain" description="Mur ligase central" evidence="1">
    <location>
        <begin position="311"/>
        <end position="363"/>
    </location>
</feature>
<dbReference type="Pfam" id="PF08245">
    <property type="entry name" value="Mur_ligase_M"/>
    <property type="match status" value="2"/>
</dbReference>
<dbReference type="InterPro" id="IPR036615">
    <property type="entry name" value="Mur_ligase_C_dom_sf"/>
</dbReference>
<dbReference type="EMBL" id="CP043315">
    <property type="protein sequence ID" value="QEK38003.1"/>
    <property type="molecule type" value="Genomic_DNA"/>
</dbReference>
<evidence type="ECO:0000313" key="2">
    <source>
        <dbReference type="EMBL" id="QEK38003.1"/>
    </source>
</evidence>
<dbReference type="Gene3D" id="3.90.190.20">
    <property type="entry name" value="Mur ligase, C-terminal domain"/>
    <property type="match status" value="1"/>
</dbReference>
<dbReference type="KEGG" id="cip:FZC35_01245"/>
<gene>
    <name evidence="2" type="ORF">FZC35_01245</name>
</gene>
<organism evidence="2 3">
    <name type="scientific">Candidatus Cytomitobacter indipagum</name>
    <dbReference type="NCBI Taxonomy" id="2601575"/>
    <lineage>
        <taxon>Bacteria</taxon>
        <taxon>Pseudomonadati</taxon>
        <taxon>Pseudomonadota</taxon>
        <taxon>Alphaproteobacteria</taxon>
        <taxon>Holosporales</taxon>
        <taxon>Holosporaceae</taxon>
        <taxon>Candidatus Cytomitobacter</taxon>
    </lineage>
</organism>
<reference evidence="2 3" key="1">
    <citation type="submission" date="2019-08" db="EMBL/GenBank/DDBJ databases">
        <title>Highly reduced genomes of protist endosymbionts show evolutionary convergence.</title>
        <authorList>
            <person name="George E."/>
            <person name="Husnik F."/>
            <person name="Tashyreva D."/>
            <person name="Prokopchuk G."/>
            <person name="Horak A."/>
            <person name="Kwong W.K."/>
            <person name="Lukes J."/>
            <person name="Keeling P.J."/>
        </authorList>
    </citation>
    <scope>NUCLEOTIDE SEQUENCE [LARGE SCALE GENOMIC DNA]</scope>
    <source>
        <strain evidence="2">1605</strain>
    </source>
</reference>
<keyword evidence="3" id="KW-1185">Reference proteome</keyword>
<dbReference type="InterPro" id="IPR036565">
    <property type="entry name" value="Mur-like_cat_sf"/>
</dbReference>
<dbReference type="GO" id="GO:0016881">
    <property type="term" value="F:acid-amino acid ligase activity"/>
    <property type="evidence" value="ECO:0007669"/>
    <property type="project" value="InterPro"/>
</dbReference>
<dbReference type="Gene3D" id="3.40.1190.10">
    <property type="entry name" value="Mur-like, catalytic domain"/>
    <property type="match status" value="1"/>
</dbReference>
<dbReference type="AlphaFoldDB" id="A0A5C0UEC4"/>
<dbReference type="Gene3D" id="3.40.50.720">
    <property type="entry name" value="NAD(P)-binding Rossmann-like Domain"/>
    <property type="match status" value="1"/>
</dbReference>
<proteinExistence type="predicted"/>
<dbReference type="PANTHER" id="PTHR43445:SF3">
    <property type="entry name" value="UDP-N-ACETYLMURAMATE--L-ALANINE LIGASE"/>
    <property type="match status" value="1"/>
</dbReference>
<name>A0A5C0UEC4_9PROT</name>
<dbReference type="SUPFAM" id="SSF53623">
    <property type="entry name" value="MurD-like peptide ligases, catalytic domain"/>
    <property type="match status" value="1"/>
</dbReference>
<dbReference type="GO" id="GO:0005524">
    <property type="term" value="F:ATP binding"/>
    <property type="evidence" value="ECO:0007669"/>
    <property type="project" value="InterPro"/>
</dbReference>
<dbReference type="SUPFAM" id="SSF51984">
    <property type="entry name" value="MurCD N-terminal domain"/>
    <property type="match status" value="1"/>
</dbReference>
<dbReference type="Proteomes" id="UP000325155">
    <property type="component" value="Chromosome"/>
</dbReference>
<sequence>MNTEKNMKNLWKTDEFPSNKIKRVHMIGASGLGMQALKVWLQAKNYTISETDDYNSHPHMISANEIPKSDCLIVSSVISKDHPQCIWAIKNNIPIFHRASFAKYLSNEKESICVSGTHGKTTTSGLITWIMHCAKLNPSFMLGDKMQNLNIASLCVKNKNSNKDLINNDLDDLNDNYYDNELEERKEEICIIESDESDGSMQKLTGDVNVITNIDEDHMDYYENRENIAKSFKNFALSGQICICHQKAKEELNIDSVLTYSLDSKNTNSLYENIKDSNHSKSFDDSNSSESDYFDSNNSSKFDSFDNLDSNTSSQSDVYAKNIKFHQNGMMFDVCGLIEMHNVYLNMLGMHNIENALAAICVAVYYNIDEIYIRNALSSFQGMKKRLEVNQVNNIDYMLDYAHHPHSIKLLFDTLINYKYSKIYCILEIHKYSRLKKDFNLFIREIANLCNKINTSVAIMPIHNVKEDFDINLENKFYESLLRKINTKNSNNIDQENRNIQIKSRNTQDQINALQDFINDIHKSHAKQSSAKQEYANQSHAKQNDLVLFIGAGEVCKLYYKFIKHISL</sequence>
<dbReference type="RefSeq" id="WP_148980850.1">
    <property type="nucleotide sequence ID" value="NZ_CP043315.1"/>
</dbReference>
<dbReference type="PANTHER" id="PTHR43445">
    <property type="entry name" value="UDP-N-ACETYLMURAMATE--L-ALANINE LIGASE-RELATED"/>
    <property type="match status" value="1"/>
</dbReference>
<dbReference type="OrthoDB" id="9804126at2"/>
<feature type="domain" description="Mur ligase central" evidence="1">
    <location>
        <begin position="114"/>
        <end position="284"/>
    </location>
</feature>
<protein>
    <recommendedName>
        <fullName evidence="1">Mur ligase central domain-containing protein</fullName>
    </recommendedName>
</protein>
<dbReference type="InterPro" id="IPR013221">
    <property type="entry name" value="Mur_ligase_cen"/>
</dbReference>
<evidence type="ECO:0000259" key="1">
    <source>
        <dbReference type="Pfam" id="PF08245"/>
    </source>
</evidence>
<accession>A0A5C0UEC4</accession>
<dbReference type="InterPro" id="IPR050061">
    <property type="entry name" value="MurCDEF_pg_biosynth"/>
</dbReference>
<evidence type="ECO:0000313" key="3">
    <source>
        <dbReference type="Proteomes" id="UP000325155"/>
    </source>
</evidence>